<evidence type="ECO:0000256" key="2">
    <source>
        <dbReference type="SAM" id="Phobius"/>
    </source>
</evidence>
<accession>A0A2C8Z7F7</accession>
<protein>
    <submittedName>
        <fullName evidence="3">Uncharacterized protein</fullName>
    </submittedName>
</protein>
<feature type="compositionally biased region" description="Basic and acidic residues" evidence="1">
    <location>
        <begin position="1"/>
        <end position="11"/>
    </location>
</feature>
<sequence length="165" mass="17000">MSDDARFDPRFDPAFQPGYAGPLASEPPAAKPVPAPAVAAAPPTALPTVLSAVRPAAPPATMSAAVAAAAAPVPDTTADEPAEGRRVNPFVIGLGVVSVVLMLGGVYLITLLQQMFAAGQGSQTTFDYATFQALMYGAPLLIALGIATAIGILFISAVRWWRLQR</sequence>
<dbReference type="EMBL" id="OCST01000002">
    <property type="protein sequence ID" value="SOE59730.1"/>
    <property type="molecule type" value="Genomic_DNA"/>
</dbReference>
<keyword evidence="4" id="KW-1185">Reference proteome</keyword>
<feature type="transmembrane region" description="Helical" evidence="2">
    <location>
        <begin position="90"/>
        <end position="116"/>
    </location>
</feature>
<feature type="transmembrane region" description="Helical" evidence="2">
    <location>
        <begin position="136"/>
        <end position="161"/>
    </location>
</feature>
<keyword evidence="2" id="KW-1133">Transmembrane helix</keyword>
<gene>
    <name evidence="3" type="ORF">SAMN06296378_0980</name>
</gene>
<organism evidence="3 4">
    <name type="scientific">Salinibacterium xinjiangense</name>
    <dbReference type="NCBI Taxonomy" id="386302"/>
    <lineage>
        <taxon>Bacteria</taxon>
        <taxon>Bacillati</taxon>
        <taxon>Actinomycetota</taxon>
        <taxon>Actinomycetes</taxon>
        <taxon>Micrococcales</taxon>
        <taxon>Microbacteriaceae</taxon>
        <taxon>Salinibacterium</taxon>
    </lineage>
</organism>
<dbReference type="RefSeq" id="WP_097060124.1">
    <property type="nucleotide sequence ID" value="NZ_BMLC01000001.1"/>
</dbReference>
<dbReference type="Proteomes" id="UP000219440">
    <property type="component" value="Unassembled WGS sequence"/>
</dbReference>
<evidence type="ECO:0000313" key="3">
    <source>
        <dbReference type="EMBL" id="SOE59730.1"/>
    </source>
</evidence>
<name>A0A2C8Z7F7_9MICO</name>
<feature type="region of interest" description="Disordered" evidence="1">
    <location>
        <begin position="1"/>
        <end position="37"/>
    </location>
</feature>
<evidence type="ECO:0000313" key="4">
    <source>
        <dbReference type="Proteomes" id="UP000219440"/>
    </source>
</evidence>
<keyword evidence="2" id="KW-0472">Membrane</keyword>
<reference evidence="3 4" key="1">
    <citation type="submission" date="2017-09" db="EMBL/GenBank/DDBJ databases">
        <authorList>
            <person name="Ehlers B."/>
            <person name="Leendertz F.H."/>
        </authorList>
    </citation>
    <scope>NUCLEOTIDE SEQUENCE [LARGE SCALE GENOMIC DNA]</scope>
    <source>
        <strain evidence="3 4">CGMCC 1.05381</strain>
    </source>
</reference>
<proteinExistence type="predicted"/>
<evidence type="ECO:0000256" key="1">
    <source>
        <dbReference type="SAM" id="MobiDB-lite"/>
    </source>
</evidence>
<dbReference type="AlphaFoldDB" id="A0A2C8Z7F7"/>
<keyword evidence="2" id="KW-0812">Transmembrane</keyword>